<dbReference type="RefSeq" id="WP_165239931.1">
    <property type="nucleotide sequence ID" value="NZ_JAAKZV010000103.1"/>
</dbReference>
<protein>
    <submittedName>
        <fullName evidence="4">Uncharacterized protein</fullName>
    </submittedName>
</protein>
<gene>
    <name evidence="4" type="ORF">G5C51_22285</name>
</gene>
<evidence type="ECO:0000259" key="3">
    <source>
        <dbReference type="Pfam" id="PF20220"/>
    </source>
</evidence>
<dbReference type="EMBL" id="JAAKZV010000103">
    <property type="protein sequence ID" value="NGN66619.1"/>
    <property type="molecule type" value="Genomic_DNA"/>
</dbReference>
<dbReference type="Pfam" id="PF01471">
    <property type="entry name" value="PG_binding_1"/>
    <property type="match status" value="1"/>
</dbReference>
<dbReference type="SUPFAM" id="SSF47090">
    <property type="entry name" value="PGBD-like"/>
    <property type="match status" value="1"/>
</dbReference>
<comment type="caution">
    <text evidence="4">The sequence shown here is derived from an EMBL/GenBank/DDBJ whole genome shotgun (WGS) entry which is preliminary data.</text>
</comment>
<dbReference type="InterPro" id="IPR036366">
    <property type="entry name" value="PGBDSf"/>
</dbReference>
<feature type="domain" description="Peptidoglycan binding-like" evidence="1">
    <location>
        <begin position="11"/>
        <end position="70"/>
    </location>
</feature>
<dbReference type="Proteomes" id="UP000481583">
    <property type="component" value="Unassembled WGS sequence"/>
</dbReference>
<dbReference type="Pfam" id="PF20220">
    <property type="entry name" value="ABC_toxin_N"/>
    <property type="match status" value="1"/>
</dbReference>
<dbReference type="Gene3D" id="1.10.101.10">
    <property type="entry name" value="PGBD-like superfamily/PGBD"/>
    <property type="match status" value="1"/>
</dbReference>
<dbReference type="Pfam" id="PF18413">
    <property type="entry name" value="Neuraminidase"/>
    <property type="match status" value="1"/>
</dbReference>
<evidence type="ECO:0000259" key="1">
    <source>
        <dbReference type="Pfam" id="PF01471"/>
    </source>
</evidence>
<evidence type="ECO:0000313" key="4">
    <source>
        <dbReference type="EMBL" id="NGN66619.1"/>
    </source>
</evidence>
<organism evidence="4 5">
    <name type="scientific">Streptomyces coryli</name>
    <dbReference type="NCBI Taxonomy" id="1128680"/>
    <lineage>
        <taxon>Bacteria</taxon>
        <taxon>Bacillati</taxon>
        <taxon>Actinomycetota</taxon>
        <taxon>Actinomycetes</taxon>
        <taxon>Kitasatosporales</taxon>
        <taxon>Streptomycetaceae</taxon>
        <taxon>Streptomyces</taxon>
    </lineage>
</organism>
<dbReference type="InterPro" id="IPR002477">
    <property type="entry name" value="Peptidoglycan-bd-like"/>
</dbReference>
<sequence>MPNSDIRLNSRGDEVRRLHEDLVRLGVAVPRAEVDEAVFGVGTAAAVRQVQVSAGIAVSAVVDDETRAAIADALLLLAYPLPRVEGRLLTERGAPAADVAVELFRRTAGGNVRQVADAVSDSDGFYRMEYPPLDGADAVGATLELRLADSSRRRRIPISAPKFVGARHEVLNLVVPAAVAPAPEPEFARLSADVERAIGGFGPLTRVVTGGGNGDTPIDGSDPLAAAGRATGWDARLLALGGIAAHLAEISGLEHSTTYALVRYGLPTGPDDLAAAGADAVRTALTRARDDGVVDLSDDAIRAATDTFVAFATRTRLDRRPSGGLSTYGEFLDAAELDGSVRPGEPRPKRDAFDRVVAEYAGDPARLWAAAKRAGIDERQINRLQTQGKLAALTGHHLQLSQLIERDVLRGGGDPSTAGLRPLVQADLHKPEQWRSRLDELAGGDPADPGFDARLRDLVPPAFRGPRMSGRDAADAYAQDLARQVRVSFPTTVVGRMVGTREIPLGPEGEPVAEQVSAAIGRAERRGFSFASTPLGPYLRTHGAELTDGLDRRTATATLGELERLQRLYQVTPSNEALAVLARHGISSAHDIFQLGKREFIALYGHEFVRPGELQVVLRRVDQVAATSYTFFGAAQAAGQPSLYGASPTAARRGEVVRSLKGKYPTVEELIGEQDFCACEHCRSVLSPAAYLVDLLHFLDAQRAGVRPLDALLKRRPDLEHLPLSCENTNTALPLIDLANEIMEYRVVHGALDAKAVRDTGPATTADLVAEPQYVEPLAYNKLSTDRYPPTAPFDLWLETVRGYLGRADTDLSGLLDTFRRTDELLAPDPVPAMEPPYRRASVFFEQLGLSPADIACLTDEGEHAAWYRLYGYADAGAARTALRNAKTLARRLGVSYVELVNLVRTWFVNPNLETIAALRTIGVEPFDVLRFKGAPGVAPFTPTERDAFTARLTAATERHDRDDFDAALWLEDAWVKGRFAGVLVLSDSDPGSSFERTRLRLIGTAEPAPDKEAADSTLDAVFLRMIVLVRLWRRLGRPLNTLDVNLRTLLPGGSGSLLPGAGQSLPTGFGAALRTALIYLAHTTEIADRLGVAANRRADLLALWEPVPTAGRESTYARLFLSPRTGTPDPVFDHPTGDFLSEGTKTSLASHRPAVEAALGMTAADVDAVLRSVGRDPDVALLTLDTVSVLFRHALLARALRLPVRELIELRELTGIDPFHALYDQPAAGSKPRATLPLPGGAQGVAVDYPLAGTLAFLDAVDELRAVSMTPADLGYLLRHSFDAVGPYRLDEAAVLRLAAEIADELRRLAAEHTAPADAASLTDDVVARELGLVLPPELAAQVTAMWQRQMSYTAAKTAVPAAEQIDPAPFKGFPELTITFAPGAGGAGTQQVSYRGVPVPERIARITAAGAAADTLLGKLLAQIVQRKEQDLQPLGRLIRPEDVGPLFKPPPDPDGADPAARAQALQTYETGRRAYFAGTTMPRIIAAARQRLVVTAISRAVAPQAAGLEPALVEGLITDPVLLAEPTGGTRRPLADVFAEVEEGGLSVSAADGGGGPVRVPADAGQDATTAGIAGAARIVLDGYLEVPETGSYVFDLSVAGAGDLGEVRLGPATDPVLQAVGVDPPAAPRQFTADLKSGVLYRFTLTATGARVGGGRRALSGVMSVQVEGATLPRGRLGRLILRPAARLQAFVSAHTRLTKSLLLLQRLALTERELRHIRRHPDNFGAFDLTGLPTSPVSTAVAAGSFPALRTLIGYVGLRADMAGGADELINVFELAHRTVPNTVAATAAQAAERALDDLCAQVAAVTRRERATVDSVRSALRLGVGVTPVDGGFRIGPPANGSAALSFTDERGLRRLWDALVLVERLGIGAAATIGAATPAPDAATARSLRDAVRARYDLDGWRSVARAVNDPLRRRRRDALVAHLLQVLKLDRVEELYEVLLLDPATEPVVRTTRIRQAIAAVQLFVQRSTLNLERDAGVPPTAIDAEQWEWKKRYRVWEANRKIFLFPENWLVPELRDDQTHLFTELIGALLQGDVTDQLAEDAFATYLRGLTAIARLEAVSVWGEQDPDAPERNVLHVIGRDHNAPRAYYYRRRSRSEWTPWEPVATQIDGDHVGAVMYRGRLHIFWITPLETGKAAGGTGSLEDQAKLKPAPQPLTTVDVQLHWTELVSGQWSPRASSDPLTITGPNSIRLDPAQLALYVTKEADESSVTINMVGAMPGVPWARVRFVSRNGRPEVIEGNQLFTADPSYRSAVFSDGTGLGPDIAPTLLAQIGIKAASDRIFKQRHQFNVISQQNPVSVRLPGLADAPNLPMSPDTFTSYLLKPFFCAGERESLFGLPALTQRSFVEYQGSFGVARTLAIDPAEQAGTIAVEAARPTKQLTLTTGTRVPAAADPIDASATFSLSRSPDWTAVPDGVLTIGKVAVGAGGVRKR</sequence>
<feature type="domain" description="Neuraminidase-like" evidence="2">
    <location>
        <begin position="2066"/>
        <end position="2194"/>
    </location>
</feature>
<evidence type="ECO:0000259" key="2">
    <source>
        <dbReference type="Pfam" id="PF18413"/>
    </source>
</evidence>
<evidence type="ECO:0000313" key="5">
    <source>
        <dbReference type="Proteomes" id="UP000481583"/>
    </source>
</evidence>
<reference evidence="4 5" key="1">
    <citation type="submission" date="2020-02" db="EMBL/GenBank/DDBJ databases">
        <title>Whole-genome analyses of novel actinobacteria.</title>
        <authorList>
            <person name="Sahin N."/>
        </authorList>
    </citation>
    <scope>NUCLEOTIDE SEQUENCE [LARGE SCALE GENOMIC DNA]</scope>
    <source>
        <strain evidence="4 5">A7024</strain>
    </source>
</reference>
<name>A0A6G4U2Y3_9ACTN</name>
<dbReference type="InterPro" id="IPR041079">
    <property type="entry name" value="Neuraminidase-like"/>
</dbReference>
<accession>A0A6G4U2Y3</accession>
<proteinExistence type="predicted"/>
<dbReference type="InterPro" id="IPR046839">
    <property type="entry name" value="ABC_toxin_N"/>
</dbReference>
<keyword evidence="5" id="KW-1185">Reference proteome</keyword>
<feature type="domain" description="ABC toxin N-terminal" evidence="3">
    <location>
        <begin position="1917"/>
        <end position="2034"/>
    </location>
</feature>
<dbReference type="InterPro" id="IPR036365">
    <property type="entry name" value="PGBD-like_sf"/>
</dbReference>